<dbReference type="AlphaFoldDB" id="X0TIZ8"/>
<name>X0TIZ8_9ZZZZ</name>
<protein>
    <submittedName>
        <fullName evidence="1">Uncharacterized protein</fullName>
    </submittedName>
</protein>
<comment type="caution">
    <text evidence="1">The sequence shown here is derived from an EMBL/GenBank/DDBJ whole genome shotgun (WGS) entry which is preliminary data.</text>
</comment>
<organism evidence="1">
    <name type="scientific">marine sediment metagenome</name>
    <dbReference type="NCBI Taxonomy" id="412755"/>
    <lineage>
        <taxon>unclassified sequences</taxon>
        <taxon>metagenomes</taxon>
        <taxon>ecological metagenomes</taxon>
    </lineage>
</organism>
<reference evidence="1" key="1">
    <citation type="journal article" date="2014" name="Front. Microbiol.">
        <title>High frequency of phylogenetically diverse reductive dehalogenase-homologous genes in deep subseafloor sedimentary metagenomes.</title>
        <authorList>
            <person name="Kawai M."/>
            <person name="Futagami T."/>
            <person name="Toyoda A."/>
            <person name="Takaki Y."/>
            <person name="Nishi S."/>
            <person name="Hori S."/>
            <person name="Arai W."/>
            <person name="Tsubouchi T."/>
            <person name="Morono Y."/>
            <person name="Uchiyama I."/>
            <person name="Ito T."/>
            <person name="Fujiyama A."/>
            <person name="Inagaki F."/>
            <person name="Takami H."/>
        </authorList>
    </citation>
    <scope>NUCLEOTIDE SEQUENCE</scope>
    <source>
        <strain evidence="1">Expedition CK06-06</strain>
    </source>
</reference>
<accession>X0TIZ8</accession>
<sequence>DKTYDEVFSIVMMTATESNLTLIDVNKSSGFILATMPRNPLLTWQSPAVNITVIQVDNKIQVNVQATIGGQMVDYGTTKNIIKDFCNKLQKNLPGATVKVL</sequence>
<proteinExistence type="predicted"/>
<dbReference type="EMBL" id="BARS01010406">
    <property type="protein sequence ID" value="GAF93224.1"/>
    <property type="molecule type" value="Genomic_DNA"/>
</dbReference>
<gene>
    <name evidence="1" type="ORF">S01H1_19299</name>
</gene>
<evidence type="ECO:0000313" key="1">
    <source>
        <dbReference type="EMBL" id="GAF93224.1"/>
    </source>
</evidence>
<feature type="non-terminal residue" evidence="1">
    <location>
        <position position="1"/>
    </location>
</feature>